<feature type="region of interest" description="Disordered" evidence="1">
    <location>
        <begin position="1"/>
        <end position="59"/>
    </location>
</feature>
<organism evidence="2 3">
    <name type="scientific">Actinomadura logoneensis</name>
    <dbReference type="NCBI Taxonomy" id="2293572"/>
    <lineage>
        <taxon>Bacteria</taxon>
        <taxon>Bacillati</taxon>
        <taxon>Actinomycetota</taxon>
        <taxon>Actinomycetes</taxon>
        <taxon>Streptosporangiales</taxon>
        <taxon>Thermomonosporaceae</taxon>
        <taxon>Actinomadura</taxon>
    </lineage>
</organism>
<dbReference type="EMBL" id="QURH01000072">
    <property type="protein sequence ID" value="RFU43004.1"/>
    <property type="molecule type" value="Genomic_DNA"/>
</dbReference>
<sequence>MAGGLGERANGIGTGERRRGSRGAARGGRGGDGGCGGAGGGGGAGGAGGEGGAGGGGCRVTPTPGVRLGACVCHIVVHAAPWSRGTVAYVITSGKLTPTG</sequence>
<comment type="caution">
    <text evidence="2">The sequence shown here is derived from an EMBL/GenBank/DDBJ whole genome shotgun (WGS) entry which is preliminary data.</text>
</comment>
<proteinExistence type="predicted"/>
<evidence type="ECO:0000313" key="2">
    <source>
        <dbReference type="EMBL" id="RFU43004.1"/>
    </source>
</evidence>
<dbReference type="Proteomes" id="UP000261811">
    <property type="component" value="Unassembled WGS sequence"/>
</dbReference>
<keyword evidence="3" id="KW-1185">Reference proteome</keyword>
<evidence type="ECO:0000256" key="1">
    <source>
        <dbReference type="SAM" id="MobiDB-lite"/>
    </source>
</evidence>
<dbReference type="AlphaFoldDB" id="A0A372JTB1"/>
<reference evidence="2 3" key="1">
    <citation type="submission" date="2018-08" db="EMBL/GenBank/DDBJ databases">
        <title>Actinomadura jelena sp. nov., a novel Actinomycete isolated from soil in Chad.</title>
        <authorList>
            <person name="Shi L."/>
        </authorList>
    </citation>
    <scope>NUCLEOTIDE SEQUENCE [LARGE SCALE GENOMIC DNA]</scope>
    <source>
        <strain evidence="2 3">NEAU-G17</strain>
    </source>
</reference>
<gene>
    <name evidence="2" type="ORF">DZF91_03515</name>
</gene>
<accession>A0A372JTB1</accession>
<feature type="compositionally biased region" description="Gly residues" evidence="1">
    <location>
        <begin position="25"/>
        <end position="58"/>
    </location>
</feature>
<name>A0A372JTB1_9ACTN</name>
<evidence type="ECO:0000313" key="3">
    <source>
        <dbReference type="Proteomes" id="UP000261811"/>
    </source>
</evidence>
<protein>
    <submittedName>
        <fullName evidence="2">Uncharacterized protein</fullName>
    </submittedName>
</protein>